<organism evidence="2 3">
    <name type="scientific">Neocucurbitaria cava</name>
    <dbReference type="NCBI Taxonomy" id="798079"/>
    <lineage>
        <taxon>Eukaryota</taxon>
        <taxon>Fungi</taxon>
        <taxon>Dikarya</taxon>
        <taxon>Ascomycota</taxon>
        <taxon>Pezizomycotina</taxon>
        <taxon>Dothideomycetes</taxon>
        <taxon>Pleosporomycetidae</taxon>
        <taxon>Pleosporales</taxon>
        <taxon>Pleosporineae</taxon>
        <taxon>Cucurbitariaceae</taxon>
        <taxon>Neocucurbitaria</taxon>
    </lineage>
</organism>
<evidence type="ECO:0000256" key="1">
    <source>
        <dbReference type="SAM" id="SignalP"/>
    </source>
</evidence>
<sequence length="424" mass="46557">MKLFLLLGLTLLTAFAVARVVPEALSNLIYARDLNITVAGDIPPFDEYDPATAAGNDDDDQWVKSVERGTKLLAGMKGSDQEAATLYGLGDSAESPFDGDLKDKLREWGYNDNIEAMQKREDPWCNFDSVPGQGGHSLKPTFTDLQLDTTPKGKGGPNECFQIEHYDSPAVERDENGDLPGKQNQYYKVCGKDYRITDAEHTIGVNAAGGAVFAIGISSAASSARRLWRRVALPEELPAIRSVSDIAWAFWNRAHQDTTTTSNSNIQDIKYFFVTMIINPETNRHIRRALSSLSPPKDTADGWPGTEFDMQSEAGKALLGSPVGRWAGYFLMQHKRQLGGSKVISKVRVFKSEKAGSLPYLLFYVEDGGGPGETPGLGVWEGPWWDGVNGTREEGGSAVKESRVVERSEDGKNVVREHVLRGRL</sequence>
<keyword evidence="1" id="KW-0732">Signal</keyword>
<dbReference type="Proteomes" id="UP001140560">
    <property type="component" value="Unassembled WGS sequence"/>
</dbReference>
<gene>
    <name evidence="2" type="primary">TIM8_2</name>
    <name evidence="2" type="ORF">N0V83_007635</name>
</gene>
<accession>A0A9W8Y4S4</accession>
<evidence type="ECO:0000313" key="3">
    <source>
        <dbReference type="Proteomes" id="UP001140560"/>
    </source>
</evidence>
<dbReference type="AlphaFoldDB" id="A0A9W8Y4S4"/>
<proteinExistence type="predicted"/>
<dbReference type="EMBL" id="JAPEUY010000013">
    <property type="protein sequence ID" value="KAJ4367105.1"/>
    <property type="molecule type" value="Genomic_DNA"/>
</dbReference>
<comment type="caution">
    <text evidence="2">The sequence shown here is derived from an EMBL/GenBank/DDBJ whole genome shotgun (WGS) entry which is preliminary data.</text>
</comment>
<evidence type="ECO:0000313" key="2">
    <source>
        <dbReference type="EMBL" id="KAJ4367105.1"/>
    </source>
</evidence>
<reference evidence="2" key="1">
    <citation type="submission" date="2022-10" db="EMBL/GenBank/DDBJ databases">
        <title>Tapping the CABI collections for fungal endophytes: first genome assemblies for Collariella, Neodidymelliopsis, Ascochyta clinopodiicola, Didymella pomorum, Didymosphaeria variabile, Neocosmospora piperis and Neocucurbitaria cava.</title>
        <authorList>
            <person name="Hill R."/>
        </authorList>
    </citation>
    <scope>NUCLEOTIDE SEQUENCE</scope>
    <source>
        <strain evidence="2">IMI 356814</strain>
    </source>
</reference>
<protein>
    <submittedName>
        <fullName evidence="2">Mitochondrial import inner membrane translocase subunit tim8</fullName>
    </submittedName>
</protein>
<feature type="signal peptide" evidence="1">
    <location>
        <begin position="1"/>
        <end position="18"/>
    </location>
</feature>
<feature type="chain" id="PRO_5040969736" evidence="1">
    <location>
        <begin position="19"/>
        <end position="424"/>
    </location>
</feature>
<dbReference type="OrthoDB" id="5337308at2759"/>
<name>A0A9W8Y4S4_9PLEO</name>
<keyword evidence="3" id="KW-1185">Reference proteome</keyword>